<name>A0A0J1BAW1_RHOIS</name>
<comment type="caution">
    <text evidence="1">The sequence shown here is derived from an EMBL/GenBank/DDBJ whole genome shotgun (WGS) entry which is preliminary data.</text>
</comment>
<dbReference type="STRING" id="595434.RISK_004219"/>
<protein>
    <submittedName>
        <fullName evidence="1">Uncharacterized protein</fullName>
    </submittedName>
</protein>
<evidence type="ECO:0000313" key="2">
    <source>
        <dbReference type="Proteomes" id="UP000036367"/>
    </source>
</evidence>
<dbReference type="EMBL" id="LECT01000031">
    <property type="protein sequence ID" value="KLU03812.1"/>
    <property type="molecule type" value="Genomic_DNA"/>
</dbReference>
<evidence type="ECO:0000313" key="1">
    <source>
        <dbReference type="EMBL" id="KLU03812.1"/>
    </source>
</evidence>
<dbReference type="AlphaFoldDB" id="A0A0J1BAW1"/>
<keyword evidence="2" id="KW-1185">Reference proteome</keyword>
<proteinExistence type="predicted"/>
<dbReference type="Proteomes" id="UP000036367">
    <property type="component" value="Unassembled WGS sequence"/>
</dbReference>
<dbReference type="PATRIC" id="fig|595434.4.peg.4000"/>
<reference evidence="1" key="1">
    <citation type="submission" date="2015-05" db="EMBL/GenBank/DDBJ databases">
        <title>Permanent draft genome of Rhodopirellula islandicus K833.</title>
        <authorList>
            <person name="Kizina J."/>
            <person name="Richter M."/>
            <person name="Glockner F.O."/>
            <person name="Harder J."/>
        </authorList>
    </citation>
    <scope>NUCLEOTIDE SEQUENCE [LARGE SCALE GENOMIC DNA]</scope>
    <source>
        <strain evidence="1">K833</strain>
    </source>
</reference>
<sequence length="42" mass="4675">MRTHRSGNTRAEVALIIRTGIQRNSQAKLDFAPTPISPKKIT</sequence>
<organism evidence="1 2">
    <name type="scientific">Rhodopirellula islandica</name>
    <dbReference type="NCBI Taxonomy" id="595434"/>
    <lineage>
        <taxon>Bacteria</taxon>
        <taxon>Pseudomonadati</taxon>
        <taxon>Planctomycetota</taxon>
        <taxon>Planctomycetia</taxon>
        <taxon>Pirellulales</taxon>
        <taxon>Pirellulaceae</taxon>
        <taxon>Rhodopirellula</taxon>
    </lineage>
</organism>
<accession>A0A0J1BAW1</accession>
<gene>
    <name evidence="1" type="ORF">RISK_004219</name>
</gene>